<dbReference type="PANTHER" id="PTHR12526">
    <property type="entry name" value="GLYCOSYLTRANSFERASE"/>
    <property type="match status" value="1"/>
</dbReference>
<name>A0A9X2PFN6_9HYPH</name>
<evidence type="ECO:0000313" key="4">
    <source>
        <dbReference type="EMBL" id="MCS0497831.1"/>
    </source>
</evidence>
<gene>
    <name evidence="4" type="ORF">NVS89_22325</name>
</gene>
<dbReference type="Pfam" id="PF13489">
    <property type="entry name" value="Methyltransf_23"/>
    <property type="match status" value="1"/>
</dbReference>
<evidence type="ECO:0000313" key="5">
    <source>
        <dbReference type="Proteomes" id="UP001151088"/>
    </source>
</evidence>
<keyword evidence="5" id="KW-1185">Reference proteome</keyword>
<protein>
    <submittedName>
        <fullName evidence="4">Glycosyltransferase</fullName>
        <ecNumber evidence="4">2.4.-.-</ecNumber>
    </submittedName>
</protein>
<reference evidence="4" key="1">
    <citation type="submission" date="2022-08" db="EMBL/GenBank/DDBJ databases">
        <authorList>
            <person name="Li F."/>
        </authorList>
    </citation>
    <scope>NUCLEOTIDE SEQUENCE</scope>
    <source>
        <strain evidence="4">MQZ15Z-1</strain>
    </source>
</reference>
<dbReference type="InterPro" id="IPR007739">
    <property type="entry name" value="RgpF"/>
</dbReference>
<proteinExistence type="predicted"/>
<dbReference type="Pfam" id="PF13692">
    <property type="entry name" value="Glyco_trans_1_4"/>
    <property type="match status" value="1"/>
</dbReference>
<dbReference type="EC" id="2.4.-.-" evidence="4"/>
<dbReference type="GO" id="GO:0016757">
    <property type="term" value="F:glycosyltransferase activity"/>
    <property type="evidence" value="ECO:0007669"/>
    <property type="project" value="UniProtKB-KW"/>
</dbReference>
<evidence type="ECO:0000256" key="1">
    <source>
        <dbReference type="ARBA" id="ARBA00022676"/>
    </source>
</evidence>
<sequence length="1609" mass="177305">MSHCGIPYNRDEPHWLRFFGNVAQRIDETLSPKTVFDAGCAIGFLVETLRARGIEAFGRDFSTYAISQVPAGLRPYCECASITDPIEGSYDLVTCIEVLEHMPPEDARLAVKNLCSVAPQVLFSSSPVDFEEETHINVQPPLYWMQLFAEEGFAPRAGYDGSFLCPWAILFERRERAPDPNELEAQSRLVLARIEIAERNAAAAAAKARAAAAEAQPGTGSPTNGHDLSHDVDVFSAEIEVQESVPIEATPDVLAQAVARLDRAETVIGDLRGRVASLQAENAKMHAALEKQQAQTVQGLQSQAQELSQSKRELSEERADIVELDERVAGLEKRGSLLLYWGARRKAKRRRERAEGVAPSEDEALVAASGLFDADWYLARNPDAAAYGGGPIRHYLDYGAREGRDPNPFFSSRWYVASHPEAAASLLNPLVHYIRFGSEAGLRPSADFDPTWYRHTYPDATAAGVDPLFHYLHHGQAERRRRNQMDLSRDVEEALLQALKVPQRTDELVLFVTHAPAGRIKPHVAVYLDALRAAGLATVLIIVSEPEDQIDTAPLLDRVDGLFIRENGGFDFAAWAHVARELDLSATRLLCLANDSLLGPFSEKAMKALVSRVYAADAQLIGMTDNFEFKHHFQSYFLAAKDRGVEKLLDFLSEVRWLESKHEVIRAYEIQALEAFEAAGLKGEVLFPSRGTTNRTLTEWRQLIREGFPFIKMAALQELSVEERERVLRANGFDPAIAEESIAIVQAGGAGAAPQSGRHEELATTNATLRQELQNAAAQSSATALHIAELERELVRARRRPWKLVKNKLKFKLYRWLSRVSRPFSRKAAAKFEFRARRRDPARPVSGPGEAPASTAIAVLSAGQRERVHAGRQRHDPNRPNVLIVSHQASRTGAPILTLNIGEKLSARYNVTFMCLTGGELIDDFCAASEEVVDAGLHSMEWEDYVDLIGRMTEKRDFAFAVVNSVESHAVLRALNQCGVPTVTLLHEFASYTGKKAAFPEAMRFADDTIFSTRLTLDNAFDNNLMDFTPTLHVLPQGQCRIPTPKLSAGSSEAERSRLREALAPELAGDRQFVVLGAGTVEIRKGVDLFIEIATRVLNGPGAERIRFAWIGAGYAPDRDFAYSVYLRDQLKRAGIENRVTILPATSEIEYAYELTDVLLLSSRLDPLPNVAIDALCRGLPVLCFKEATGIADLLAAGGLQDACLGEYMDTTELAEKIRALATSQALYDETSLKTKQCAETFADLDRYVATIEAFALKAGGRHEAQEKDIGDIVRLGGFRPDFFAGEPASAAVSERGVTDYIDRLHWVGAARKPEPGFNPFIYAAQATGYDSGTDAYADFLRKGRPAGPWLLPVLEGGAAVAADVPAATLNSALHIHAYFTDRLAEVAERLAGNRTRPDLFVSIGEGASAEQVRAVFRHYGGAVTVNHAPNAGRDIGPFLTAFGPQMVAEYDVVGHIHIKRSGQLKSTDFVAAWSDFLFENMLGGAQGGAMLDLIMKTMQDEPRVGLVYPDDPHVFGWTRNLRAASRIAARMGHESLPRMINFPIGTMFWMRSAALKPFVDLNLDWSDYPREPLADDGTDLHALERLFGVIPALNGWDTLVTNIRGVTR</sequence>
<comment type="caution">
    <text evidence="4">The sequence shown here is derived from an EMBL/GenBank/DDBJ whole genome shotgun (WGS) entry which is preliminary data.</text>
</comment>
<keyword evidence="2 4" id="KW-0808">Transferase</keyword>
<dbReference type="Proteomes" id="UP001151088">
    <property type="component" value="Unassembled WGS sequence"/>
</dbReference>
<dbReference type="InterPro" id="IPR029063">
    <property type="entry name" value="SAM-dependent_MTases_sf"/>
</dbReference>
<accession>A0A9X2PFN6</accession>
<evidence type="ECO:0000256" key="2">
    <source>
        <dbReference type="ARBA" id="ARBA00022679"/>
    </source>
</evidence>
<dbReference type="SUPFAM" id="SSF53756">
    <property type="entry name" value="UDP-Glycosyltransferase/glycogen phosphorylase"/>
    <property type="match status" value="1"/>
</dbReference>
<feature type="coiled-coil region" evidence="3">
    <location>
        <begin position="261"/>
        <end position="334"/>
    </location>
</feature>
<dbReference type="EMBL" id="JANTHZ010000015">
    <property type="protein sequence ID" value="MCS0497831.1"/>
    <property type="molecule type" value="Genomic_DNA"/>
</dbReference>
<dbReference type="PANTHER" id="PTHR12526:SF629">
    <property type="entry name" value="TEICHURONIC ACID BIOSYNTHESIS GLYCOSYLTRANSFERASE TUAH-RELATED"/>
    <property type="match status" value="1"/>
</dbReference>
<organism evidence="4 5">
    <name type="scientific">Ancylobacter mangrovi</name>
    <dbReference type="NCBI Taxonomy" id="2972472"/>
    <lineage>
        <taxon>Bacteria</taxon>
        <taxon>Pseudomonadati</taxon>
        <taxon>Pseudomonadota</taxon>
        <taxon>Alphaproteobacteria</taxon>
        <taxon>Hyphomicrobiales</taxon>
        <taxon>Xanthobacteraceae</taxon>
        <taxon>Ancylobacter</taxon>
    </lineage>
</organism>
<keyword evidence="3" id="KW-0175">Coiled coil</keyword>
<dbReference type="Gene3D" id="3.40.50.150">
    <property type="entry name" value="Vaccinia Virus protein VP39"/>
    <property type="match status" value="1"/>
</dbReference>
<dbReference type="SUPFAM" id="SSF53335">
    <property type="entry name" value="S-adenosyl-L-methionine-dependent methyltransferases"/>
    <property type="match status" value="1"/>
</dbReference>
<dbReference type="RefSeq" id="WP_258734987.1">
    <property type="nucleotide sequence ID" value="NZ_JANTHZ010000015.1"/>
</dbReference>
<evidence type="ECO:0000256" key="3">
    <source>
        <dbReference type="SAM" id="Coils"/>
    </source>
</evidence>
<keyword evidence="1 4" id="KW-0328">Glycosyltransferase</keyword>
<dbReference type="Pfam" id="PF05045">
    <property type="entry name" value="RgpF"/>
    <property type="match status" value="2"/>
</dbReference>
<dbReference type="Gene3D" id="3.40.50.2000">
    <property type="entry name" value="Glycogen Phosphorylase B"/>
    <property type="match status" value="1"/>
</dbReference>